<dbReference type="GO" id="GO:0042956">
    <property type="term" value="P:maltodextrin transmembrane transport"/>
    <property type="evidence" value="ECO:0007669"/>
    <property type="project" value="TreeGrafter"/>
</dbReference>
<comment type="similarity">
    <text evidence="1">Belongs to the bacterial solute-binding protein 1 family.</text>
</comment>
<proteinExistence type="inferred from homology"/>
<gene>
    <name evidence="5" type="ORF">EPA93_46375</name>
</gene>
<keyword evidence="3 4" id="KW-0732">Signal</keyword>
<dbReference type="Gene3D" id="3.40.190.10">
    <property type="entry name" value="Periplasmic binding protein-like II"/>
    <property type="match status" value="2"/>
</dbReference>
<dbReference type="PANTHER" id="PTHR30061:SF50">
    <property type="entry name" value="MALTOSE_MALTODEXTRIN-BINDING PERIPLASMIC PROTEIN"/>
    <property type="match status" value="1"/>
</dbReference>
<dbReference type="RefSeq" id="WP_129894067.1">
    <property type="nucleotide sequence ID" value="NZ_CP035758.1"/>
</dbReference>
<dbReference type="Proteomes" id="UP000290365">
    <property type="component" value="Chromosome"/>
</dbReference>
<name>A0A4P6K460_KTERU</name>
<feature type="signal peptide" evidence="4">
    <location>
        <begin position="1"/>
        <end position="27"/>
    </location>
</feature>
<evidence type="ECO:0000313" key="6">
    <source>
        <dbReference type="Proteomes" id="UP000290365"/>
    </source>
</evidence>
<accession>A0A4P6K460</accession>
<dbReference type="PANTHER" id="PTHR30061">
    <property type="entry name" value="MALTOSE-BINDING PERIPLASMIC PROTEIN"/>
    <property type="match status" value="1"/>
</dbReference>
<keyword evidence="6" id="KW-1185">Reference proteome</keyword>
<organism evidence="5 6">
    <name type="scientific">Ktedonosporobacter rubrisoli</name>
    <dbReference type="NCBI Taxonomy" id="2509675"/>
    <lineage>
        <taxon>Bacteria</taxon>
        <taxon>Bacillati</taxon>
        <taxon>Chloroflexota</taxon>
        <taxon>Ktedonobacteria</taxon>
        <taxon>Ktedonobacterales</taxon>
        <taxon>Ktedonosporobacteraceae</taxon>
        <taxon>Ktedonosporobacter</taxon>
    </lineage>
</organism>
<sequence>MLAKKSFLVLVTLLSLLILSSCGGSFTQNSSKNGSTAKAPINVAVFSGPEADAIKALGPQYTKQTGIPIQFTSFEYDQLYSKEVQSATSNTANYDILFMDDPWIPTFASGNYLYPLDHFSNFNAADQGFVSGALQVDQWPPAKPELAPKGVDQNTAPHYYALPITTNVLMFFYRKDLAQKYGVSPQQWTWDDVNTLADKVKGTGVSGFVLRGQGGNSGVADFTPLLWAYGGTYFKSNWTSALNSPQAIAALTEWKKLFGYGPSGSASFGADQVGNAMEQNQAAMAEIWPSGWAGKMPANVAIATVPGMKDSSGALRQAPVVGVWSIGVAKNSAHADEAFQFMKWLTSAQQEKQYGSSGDDLPTLQSVLLDTTIDQKWPFYKPVYDALQVSHMRPRTPAWPHVETALGNELVKVELGQETPQQALQIASNEIDQYMSQNGLSS</sequence>
<feature type="chain" id="PRO_5020617016" evidence="4">
    <location>
        <begin position="28"/>
        <end position="442"/>
    </location>
</feature>
<dbReference type="AlphaFoldDB" id="A0A4P6K460"/>
<reference evidence="5 6" key="1">
    <citation type="submission" date="2019-01" db="EMBL/GenBank/DDBJ databases">
        <title>Ktedonosporobacter rubrisoli SCAWS-G2.</title>
        <authorList>
            <person name="Huang Y."/>
            <person name="Yan B."/>
        </authorList>
    </citation>
    <scope>NUCLEOTIDE SEQUENCE [LARGE SCALE GENOMIC DNA]</scope>
    <source>
        <strain evidence="5 6">SCAWS-G2</strain>
    </source>
</reference>
<dbReference type="GO" id="GO:0015768">
    <property type="term" value="P:maltose transport"/>
    <property type="evidence" value="ECO:0007669"/>
    <property type="project" value="TreeGrafter"/>
</dbReference>
<dbReference type="EMBL" id="CP035758">
    <property type="protein sequence ID" value="QBD82999.1"/>
    <property type="molecule type" value="Genomic_DNA"/>
</dbReference>
<dbReference type="GO" id="GO:0055052">
    <property type="term" value="C:ATP-binding cassette (ABC) transporter complex, substrate-binding subunit-containing"/>
    <property type="evidence" value="ECO:0007669"/>
    <property type="project" value="TreeGrafter"/>
</dbReference>
<evidence type="ECO:0000313" key="5">
    <source>
        <dbReference type="EMBL" id="QBD82999.1"/>
    </source>
</evidence>
<dbReference type="GO" id="GO:1901982">
    <property type="term" value="F:maltose binding"/>
    <property type="evidence" value="ECO:0007669"/>
    <property type="project" value="TreeGrafter"/>
</dbReference>
<dbReference type="PROSITE" id="PS51257">
    <property type="entry name" value="PROKAR_LIPOPROTEIN"/>
    <property type="match status" value="1"/>
</dbReference>
<dbReference type="Pfam" id="PF01547">
    <property type="entry name" value="SBP_bac_1"/>
    <property type="match status" value="1"/>
</dbReference>
<dbReference type="SUPFAM" id="SSF53850">
    <property type="entry name" value="Periplasmic binding protein-like II"/>
    <property type="match status" value="1"/>
</dbReference>
<evidence type="ECO:0000256" key="2">
    <source>
        <dbReference type="ARBA" id="ARBA00022448"/>
    </source>
</evidence>
<dbReference type="InterPro" id="IPR006059">
    <property type="entry name" value="SBP"/>
</dbReference>
<keyword evidence="2" id="KW-0813">Transport</keyword>
<evidence type="ECO:0000256" key="3">
    <source>
        <dbReference type="ARBA" id="ARBA00022729"/>
    </source>
</evidence>
<evidence type="ECO:0000256" key="4">
    <source>
        <dbReference type="SAM" id="SignalP"/>
    </source>
</evidence>
<evidence type="ECO:0000256" key="1">
    <source>
        <dbReference type="ARBA" id="ARBA00008520"/>
    </source>
</evidence>
<dbReference type="KEGG" id="kbs:EPA93_46375"/>
<protein>
    <submittedName>
        <fullName evidence="5">Extracellular solute-binding protein</fullName>
    </submittedName>
</protein>
<dbReference type="OrthoDB" id="9808332at2"/>